<dbReference type="EMBL" id="JAZHFS010000013">
    <property type="protein sequence ID" value="MEF2113559.1"/>
    <property type="molecule type" value="Genomic_DNA"/>
</dbReference>
<sequence>MNATEYALGVLLSSFDLKIYGMIEQGTDIAAAAVLTGLITLDQAIKELTCNSILENTIDDGNNNAVYLNCPILTPIGVVEDVLDISINGEKNIKDLNEFVIKNQVVIYPDNINELKNSEFYDAKLYTLGSRYNASKQRLS</sequence>
<proteinExistence type="predicted"/>
<name>A0ABU7URT2_9CLOT</name>
<organism evidence="1 2">
    <name type="scientific">Clostridium frigoriphilum</name>
    <dbReference type="NCBI Taxonomy" id="443253"/>
    <lineage>
        <taxon>Bacteria</taxon>
        <taxon>Bacillati</taxon>
        <taxon>Bacillota</taxon>
        <taxon>Clostridia</taxon>
        <taxon>Eubacteriales</taxon>
        <taxon>Clostridiaceae</taxon>
        <taxon>Clostridium</taxon>
    </lineage>
</organism>
<gene>
    <name evidence="1" type="ORF">SJI18_14730</name>
</gene>
<evidence type="ECO:0000313" key="1">
    <source>
        <dbReference type="EMBL" id="MEF2113559.1"/>
    </source>
</evidence>
<protein>
    <submittedName>
        <fullName evidence="1">Uncharacterized protein</fullName>
    </submittedName>
</protein>
<accession>A0ABU7URT2</accession>
<evidence type="ECO:0000313" key="2">
    <source>
        <dbReference type="Proteomes" id="UP001498469"/>
    </source>
</evidence>
<reference evidence="1 2" key="1">
    <citation type="submission" date="2023-11" db="EMBL/GenBank/DDBJ databases">
        <title>Draft genome sequence of a psychrophilic Clostridium strain from permafrost water brine.</title>
        <authorList>
            <person name="Shcherbakova V.A."/>
            <person name="Trubitsyn V.E."/>
            <person name="Zakharyuk A.G."/>
        </authorList>
    </citation>
    <scope>NUCLEOTIDE SEQUENCE [LARGE SCALE GENOMIC DNA]</scope>
    <source>
        <strain evidence="1 2">14F</strain>
    </source>
</reference>
<comment type="caution">
    <text evidence="1">The sequence shown here is derived from an EMBL/GenBank/DDBJ whole genome shotgun (WGS) entry which is preliminary data.</text>
</comment>
<dbReference type="Proteomes" id="UP001498469">
    <property type="component" value="Unassembled WGS sequence"/>
</dbReference>
<dbReference type="RefSeq" id="WP_216251899.1">
    <property type="nucleotide sequence ID" value="NZ_JAZHFS010000013.1"/>
</dbReference>
<keyword evidence="2" id="KW-1185">Reference proteome</keyword>